<reference evidence="6" key="2">
    <citation type="journal article" date="2021" name="Appl. Environ. Microbiol.">
        <title>Adaptability of a Caproate-Producing Bacterium Contributes to Its Dominance in an Anaerobic Fermentation System.</title>
        <authorList>
            <person name="Wang H."/>
            <person name="Gu Y."/>
            <person name="Zhou W."/>
            <person name="Zhao D."/>
            <person name="Qiao Z."/>
            <person name="Zheng J."/>
            <person name="Gao J."/>
            <person name="Chen X."/>
            <person name="Ren C."/>
            <person name="Xu Y."/>
        </authorList>
    </citation>
    <scope>NUCLEOTIDE SEQUENCE</scope>
    <source>
        <strain evidence="6">JNU-WLY1368</strain>
    </source>
</reference>
<dbReference type="EMBL" id="CP046051">
    <property type="protein sequence ID" value="QKN24694.1"/>
    <property type="molecule type" value="Genomic_DNA"/>
</dbReference>
<dbReference type="Pfam" id="PF03990">
    <property type="entry name" value="DUF348"/>
    <property type="match status" value="1"/>
</dbReference>
<feature type="signal peptide" evidence="3">
    <location>
        <begin position="1"/>
        <end position="27"/>
    </location>
</feature>
<evidence type="ECO:0000259" key="4">
    <source>
        <dbReference type="PROSITE" id="PS51109"/>
    </source>
</evidence>
<dbReference type="PANTHER" id="PTHR39160:SF4">
    <property type="entry name" value="RESUSCITATION-PROMOTING FACTOR RPFB"/>
    <property type="match status" value="1"/>
</dbReference>
<reference evidence="6" key="3">
    <citation type="journal article" date="2022" name="Int. J. Syst. Evol. Microbiol.">
        <title>Caproicibacterium lactatifermentans sp. nov., isolated from pit clay used for the production of Chinese strong aroma-type liquor.</title>
        <authorList>
            <person name="Wang H."/>
            <person name="Gu Y."/>
            <person name="Zhao D."/>
            <person name="Qiao Z."/>
            <person name="Zheng J."/>
            <person name="Gao J."/>
            <person name="Ren C."/>
            <person name="Xu Y."/>
        </authorList>
    </citation>
    <scope>NUCLEOTIDE SEQUENCE</scope>
    <source>
        <strain evidence="6">JNU-WLY1368</strain>
    </source>
</reference>
<evidence type="ECO:0000313" key="7">
    <source>
        <dbReference type="Proteomes" id="UP000501316"/>
    </source>
</evidence>
<dbReference type="InterPro" id="IPR010611">
    <property type="entry name" value="3D_dom"/>
</dbReference>
<dbReference type="PROSITE" id="PS51109">
    <property type="entry name" value="G5"/>
    <property type="match status" value="1"/>
</dbReference>
<dbReference type="SMART" id="SM01208">
    <property type="entry name" value="G5"/>
    <property type="match status" value="1"/>
</dbReference>
<dbReference type="Proteomes" id="UP000501316">
    <property type="component" value="Chromosome"/>
</dbReference>
<dbReference type="AlphaFoldDB" id="A0A859DSP2"/>
<organism evidence="5 7">
    <name type="scientific">Caproicibacterium lactatifermentans</name>
    <dbReference type="NCBI Taxonomy" id="2666138"/>
    <lineage>
        <taxon>Bacteria</taxon>
        <taxon>Bacillati</taxon>
        <taxon>Bacillota</taxon>
        <taxon>Clostridia</taxon>
        <taxon>Eubacteriales</taxon>
        <taxon>Oscillospiraceae</taxon>
        <taxon>Caproicibacterium</taxon>
    </lineage>
</organism>
<feature type="compositionally biased region" description="Low complexity" evidence="2">
    <location>
        <begin position="281"/>
        <end position="304"/>
    </location>
</feature>
<feature type="domain" description="G5" evidence="4">
    <location>
        <begin position="193"/>
        <end position="273"/>
    </location>
</feature>
<dbReference type="InterPro" id="IPR051933">
    <property type="entry name" value="Resuscitation_pf_RpfB"/>
</dbReference>
<dbReference type="InterPro" id="IPR011098">
    <property type="entry name" value="G5_dom"/>
</dbReference>
<accession>A0A859DSP2</accession>
<evidence type="ECO:0000256" key="1">
    <source>
        <dbReference type="ARBA" id="ARBA00022729"/>
    </source>
</evidence>
<name>A0A859DSP2_9FIRM</name>
<dbReference type="EMBL" id="CP046161">
    <property type="protein sequence ID" value="QKO30193.1"/>
    <property type="molecule type" value="Genomic_DNA"/>
</dbReference>
<dbReference type="GO" id="GO:0009254">
    <property type="term" value="P:peptidoglycan turnover"/>
    <property type="evidence" value="ECO:0007669"/>
    <property type="project" value="InterPro"/>
</dbReference>
<feature type="region of interest" description="Disordered" evidence="2">
    <location>
        <begin position="274"/>
        <end position="304"/>
    </location>
</feature>
<dbReference type="Proteomes" id="UP000509623">
    <property type="component" value="Chromosome"/>
</dbReference>
<dbReference type="InterPro" id="IPR036908">
    <property type="entry name" value="RlpA-like_sf"/>
</dbReference>
<keyword evidence="8" id="KW-1185">Reference proteome</keyword>
<dbReference type="KEGG" id="clf:GJQ69_09525"/>
<dbReference type="GO" id="GO:0004553">
    <property type="term" value="F:hydrolase activity, hydrolyzing O-glycosyl compounds"/>
    <property type="evidence" value="ECO:0007669"/>
    <property type="project" value="InterPro"/>
</dbReference>
<dbReference type="Gene3D" id="2.20.230.10">
    <property type="entry name" value="Resuscitation-promoting factor rpfb"/>
    <property type="match status" value="1"/>
</dbReference>
<dbReference type="PANTHER" id="PTHR39160">
    <property type="entry name" value="CELL WALL-BINDING PROTEIN YOCH"/>
    <property type="match status" value="1"/>
</dbReference>
<evidence type="ECO:0000256" key="2">
    <source>
        <dbReference type="SAM" id="MobiDB-lite"/>
    </source>
</evidence>
<evidence type="ECO:0000313" key="8">
    <source>
        <dbReference type="Proteomes" id="UP000509623"/>
    </source>
</evidence>
<feature type="chain" id="PRO_5043512558" evidence="3">
    <location>
        <begin position="28"/>
        <end position="406"/>
    </location>
</feature>
<evidence type="ECO:0000313" key="5">
    <source>
        <dbReference type="EMBL" id="QKN24694.1"/>
    </source>
</evidence>
<proteinExistence type="predicted"/>
<dbReference type="GO" id="GO:0019867">
    <property type="term" value="C:outer membrane"/>
    <property type="evidence" value="ECO:0007669"/>
    <property type="project" value="InterPro"/>
</dbReference>
<evidence type="ECO:0000313" key="6">
    <source>
        <dbReference type="EMBL" id="QKO30193.1"/>
    </source>
</evidence>
<dbReference type="InterPro" id="IPR007137">
    <property type="entry name" value="DUF348"/>
</dbReference>
<sequence>MHKASRTLLALGAVFTFGLGTAGTAMAATETATVTKNGESKALYMLTSSDTNDILKKAGVTINNGDLVLRSASPEGNIKVDVRTAYPVTVAADGNYSIVTAHYGDTARQVLAQAGIKLGTVDTVNVPLDQVMSKNTRINVNRNHIVTVEADGVKSQVILPVSASAKESVHKAGVALNTNDEVRTDSDKKTVSVSRVTYKETSTTEEIPYETVVKEDSSLLAGHTEVQSSGRNGTRKIVYRTKYIDGKKDKTEKVSASVVKEAVNRIVVKGTKVKETEQPAAEKSSSSQSTAKKTATASSSSKKTTASGLSYSRMLTGMCTAYTGGGTTATGLPAAVGRVAVNPNVIPYGTRLYITSADGSYVYGYAVAADTGGFVNTSSTMVDLYMNSESECENFGRRSMNIYILN</sequence>
<dbReference type="CDD" id="cd14667">
    <property type="entry name" value="3D_containing_proteins"/>
    <property type="match status" value="1"/>
</dbReference>
<reference evidence="7 8" key="1">
    <citation type="submission" date="2019-11" db="EMBL/GenBank/DDBJ databases">
        <authorList>
            <person name="Ren C."/>
            <person name="Wang H."/>
            <person name="Xu Y."/>
        </authorList>
    </citation>
    <scope>NUCLEOTIDE SEQUENCE [LARGE SCALE GENOMIC DNA]</scope>
    <source>
        <strain evidence="8">JNU-WLY1368</strain>
        <strain evidence="5 7">LBM 19010</strain>
    </source>
</reference>
<protein>
    <submittedName>
        <fullName evidence="5">DUF348 domain-containing protein</fullName>
    </submittedName>
</protein>
<keyword evidence="1 3" id="KW-0732">Signal</keyword>
<dbReference type="Pfam" id="PF06725">
    <property type="entry name" value="3D"/>
    <property type="match status" value="1"/>
</dbReference>
<dbReference type="RefSeq" id="WP_086036757.1">
    <property type="nucleotide sequence ID" value="NZ_CP046051.1"/>
</dbReference>
<dbReference type="Gene3D" id="2.40.40.10">
    <property type="entry name" value="RlpA-like domain"/>
    <property type="match status" value="1"/>
</dbReference>
<dbReference type="Pfam" id="PF07501">
    <property type="entry name" value="G5"/>
    <property type="match status" value="1"/>
</dbReference>
<gene>
    <name evidence="5" type="ORF">GJQ69_09525</name>
    <name evidence="6" type="ORF">GKP14_03680</name>
</gene>
<evidence type="ECO:0000256" key="3">
    <source>
        <dbReference type="SAM" id="SignalP"/>
    </source>
</evidence>
<dbReference type="InterPro" id="IPR059180">
    <property type="entry name" value="3D_YorM"/>
</dbReference>